<reference evidence="6 7" key="1">
    <citation type="submission" date="2020-08" db="EMBL/GenBank/DDBJ databases">
        <title>Genomic Encyclopedia of Type Strains, Phase III (KMG-III): the genomes of soil and plant-associated and newly described type strains.</title>
        <authorList>
            <person name="Whitman W."/>
        </authorList>
    </citation>
    <scope>NUCLEOTIDE SEQUENCE [LARGE SCALE GENOMIC DNA]</scope>
    <source>
        <strain evidence="6 7">CECT 5885</strain>
    </source>
</reference>
<proteinExistence type="predicted"/>
<dbReference type="PANTHER" id="PTHR35008">
    <property type="entry name" value="BLL4482 PROTEIN-RELATED"/>
    <property type="match status" value="1"/>
</dbReference>
<dbReference type="AlphaFoldDB" id="A0A839T996"/>
<accession>A0A839T996</accession>
<dbReference type="Pfam" id="PF13442">
    <property type="entry name" value="Cytochrome_CBB3"/>
    <property type="match status" value="1"/>
</dbReference>
<dbReference type="PROSITE" id="PS51007">
    <property type="entry name" value="CYTC"/>
    <property type="match status" value="1"/>
</dbReference>
<dbReference type="InterPro" id="IPR051459">
    <property type="entry name" value="Cytochrome_c-type_DH"/>
</dbReference>
<keyword evidence="7" id="KW-1185">Reference proteome</keyword>
<dbReference type="GO" id="GO:0046872">
    <property type="term" value="F:metal ion binding"/>
    <property type="evidence" value="ECO:0007669"/>
    <property type="project" value="UniProtKB-KW"/>
</dbReference>
<evidence type="ECO:0000259" key="5">
    <source>
        <dbReference type="PROSITE" id="PS51007"/>
    </source>
</evidence>
<evidence type="ECO:0000256" key="2">
    <source>
        <dbReference type="ARBA" id="ARBA00022723"/>
    </source>
</evidence>
<keyword evidence="3 4" id="KW-0408">Iron</keyword>
<dbReference type="SUPFAM" id="SSF46626">
    <property type="entry name" value="Cytochrome c"/>
    <property type="match status" value="1"/>
</dbReference>
<feature type="domain" description="Cytochrome c" evidence="5">
    <location>
        <begin position="128"/>
        <end position="207"/>
    </location>
</feature>
<dbReference type="GO" id="GO:0020037">
    <property type="term" value="F:heme binding"/>
    <property type="evidence" value="ECO:0007669"/>
    <property type="project" value="InterPro"/>
</dbReference>
<gene>
    <name evidence="6" type="ORF">FHS24_000159</name>
</gene>
<dbReference type="PANTHER" id="PTHR35008:SF4">
    <property type="entry name" value="BLL4482 PROTEIN"/>
    <property type="match status" value="1"/>
</dbReference>
<dbReference type="EMBL" id="JACHXL010000001">
    <property type="protein sequence ID" value="MBB3105668.1"/>
    <property type="molecule type" value="Genomic_DNA"/>
</dbReference>
<name>A0A839T996_9GAMM</name>
<evidence type="ECO:0000313" key="6">
    <source>
        <dbReference type="EMBL" id="MBB3105668.1"/>
    </source>
</evidence>
<dbReference type="InterPro" id="IPR036909">
    <property type="entry name" value="Cyt_c-like_dom_sf"/>
</dbReference>
<dbReference type="Gene3D" id="1.10.760.10">
    <property type="entry name" value="Cytochrome c-like domain"/>
    <property type="match status" value="1"/>
</dbReference>
<dbReference type="Proteomes" id="UP000588111">
    <property type="component" value="Unassembled WGS sequence"/>
</dbReference>
<evidence type="ECO:0000256" key="3">
    <source>
        <dbReference type="ARBA" id="ARBA00023004"/>
    </source>
</evidence>
<comment type="caution">
    <text evidence="6">The sequence shown here is derived from an EMBL/GenBank/DDBJ whole genome shotgun (WGS) entry which is preliminary data.</text>
</comment>
<evidence type="ECO:0000256" key="4">
    <source>
        <dbReference type="PROSITE-ProRule" id="PRU00433"/>
    </source>
</evidence>
<keyword evidence="2 4" id="KW-0479">Metal-binding</keyword>
<dbReference type="GO" id="GO:0009055">
    <property type="term" value="F:electron transfer activity"/>
    <property type="evidence" value="ECO:0007669"/>
    <property type="project" value="InterPro"/>
</dbReference>
<keyword evidence="1 4" id="KW-0349">Heme</keyword>
<organism evidence="6 7">
    <name type="scientific">Psychrobacter luti</name>
    <dbReference type="NCBI Taxonomy" id="198481"/>
    <lineage>
        <taxon>Bacteria</taxon>
        <taxon>Pseudomonadati</taxon>
        <taxon>Pseudomonadota</taxon>
        <taxon>Gammaproteobacteria</taxon>
        <taxon>Moraxellales</taxon>
        <taxon>Moraxellaceae</taxon>
        <taxon>Psychrobacter</taxon>
    </lineage>
</organism>
<sequence>MNNYKNSEAIMDNAIVNKAVVKKKVMKNMTPKLLTAMLLSVMSSAALLGCSQQSDDEVTISTVQDQDSLTTNDYQASRNTGAWGGVYMSREELAAPAINIVDSSSLPTMDNDPSIAEWDAKFEGTNAFVTTDGKKLYHDSCAACHMHKGEGAYGAGYYPPLANNSKMQSKYYIIDILINGFRGMPSFHKMMNDEQMAAVTQYVVSDLNGYTDTVTAEDVAQLRHAVPPASDPSDE</sequence>
<protein>
    <submittedName>
        <fullName evidence="6">Mono/diheme cytochrome c family protein</fullName>
    </submittedName>
</protein>
<dbReference type="InterPro" id="IPR009056">
    <property type="entry name" value="Cyt_c-like_dom"/>
</dbReference>
<evidence type="ECO:0000256" key="1">
    <source>
        <dbReference type="ARBA" id="ARBA00022617"/>
    </source>
</evidence>
<evidence type="ECO:0000313" key="7">
    <source>
        <dbReference type="Proteomes" id="UP000588111"/>
    </source>
</evidence>